<comment type="pathway">
    <text evidence="2">Metabolic intermediate biosynthesis; chorismate biosynthesis; chorismate from D-erythrose 4-phosphate and phosphoenolpyruvate: step 1/7.</text>
</comment>
<dbReference type="EMBL" id="KV454208">
    <property type="protein sequence ID" value="ODQ62442.1"/>
    <property type="molecule type" value="Genomic_DNA"/>
</dbReference>
<dbReference type="InterPro" id="IPR006219">
    <property type="entry name" value="DAHP_synth_1"/>
</dbReference>
<dbReference type="PANTHER" id="PTHR21225:SF12">
    <property type="entry name" value="PHOSPHO-2-DEHYDRO-3-DEOXYHEPTONATE ALDOLASE, TYROSINE-INHIBITED"/>
    <property type="match status" value="1"/>
</dbReference>
<dbReference type="GeneID" id="30200251"/>
<dbReference type="RefSeq" id="XP_019041649.1">
    <property type="nucleotide sequence ID" value="XM_019183005.1"/>
</dbReference>
<evidence type="ECO:0000256" key="5">
    <source>
        <dbReference type="ARBA" id="ARBA00022605"/>
    </source>
</evidence>
<name>A0A1E3PBV3_WICAA</name>
<evidence type="ECO:0000259" key="12">
    <source>
        <dbReference type="Pfam" id="PF00793"/>
    </source>
</evidence>
<dbReference type="EC" id="2.5.1.54" evidence="4"/>
<comment type="catalytic activity">
    <reaction evidence="11">
        <text>D-erythrose 4-phosphate + phosphoenolpyruvate + H2O = 7-phospho-2-dehydro-3-deoxy-D-arabino-heptonate + phosphate</text>
        <dbReference type="Rhea" id="RHEA:14717"/>
        <dbReference type="ChEBI" id="CHEBI:15377"/>
        <dbReference type="ChEBI" id="CHEBI:16897"/>
        <dbReference type="ChEBI" id="CHEBI:43474"/>
        <dbReference type="ChEBI" id="CHEBI:58394"/>
        <dbReference type="ChEBI" id="CHEBI:58702"/>
        <dbReference type="EC" id="2.5.1.54"/>
    </reaction>
</comment>
<reference evidence="13 14" key="1">
    <citation type="journal article" date="2016" name="Proc. Natl. Acad. Sci. U.S.A.">
        <title>Comparative genomics of biotechnologically important yeasts.</title>
        <authorList>
            <person name="Riley R."/>
            <person name="Haridas S."/>
            <person name="Wolfe K.H."/>
            <person name="Lopes M.R."/>
            <person name="Hittinger C.T."/>
            <person name="Goeker M."/>
            <person name="Salamov A.A."/>
            <person name="Wisecaver J.H."/>
            <person name="Long T.M."/>
            <person name="Calvey C.H."/>
            <person name="Aerts A.L."/>
            <person name="Barry K.W."/>
            <person name="Choi C."/>
            <person name="Clum A."/>
            <person name="Coughlan A.Y."/>
            <person name="Deshpande S."/>
            <person name="Douglass A.P."/>
            <person name="Hanson S.J."/>
            <person name="Klenk H.-P."/>
            <person name="LaButti K.M."/>
            <person name="Lapidus A."/>
            <person name="Lindquist E.A."/>
            <person name="Lipzen A.M."/>
            <person name="Meier-Kolthoff J.P."/>
            <person name="Ohm R.A."/>
            <person name="Otillar R.P."/>
            <person name="Pangilinan J.L."/>
            <person name="Peng Y."/>
            <person name="Rokas A."/>
            <person name="Rosa C.A."/>
            <person name="Scheuner C."/>
            <person name="Sibirny A.A."/>
            <person name="Slot J.C."/>
            <person name="Stielow J.B."/>
            <person name="Sun H."/>
            <person name="Kurtzman C.P."/>
            <person name="Blackwell M."/>
            <person name="Grigoriev I.V."/>
            <person name="Jeffries T.W."/>
        </authorList>
    </citation>
    <scope>NUCLEOTIDE SEQUENCE [LARGE SCALE GENOMIC DNA]</scope>
    <source>
        <strain evidence="14">ATCC 58044 / CBS 1984 / NCYC 433 / NRRL Y-366-8</strain>
    </source>
</reference>
<accession>A0A1E3PBV3</accession>
<dbReference type="STRING" id="683960.A0A1E3PBV3"/>
<protein>
    <recommendedName>
        <fullName evidence="4">3-deoxy-7-phosphoheptulonate synthase</fullName>
        <ecNumber evidence="4">2.5.1.54</ecNumber>
    </recommendedName>
    <alternativeName>
        <fullName evidence="10">3-deoxy-D-arabino-heptulosonate 7-phosphate synthase</fullName>
    </alternativeName>
    <alternativeName>
        <fullName evidence="9">DAHP synthase</fullName>
    </alternativeName>
    <alternativeName>
        <fullName evidence="8">Phospho-2-keto-3-deoxyheptonate aldolase</fullName>
    </alternativeName>
</protein>
<evidence type="ECO:0000256" key="9">
    <source>
        <dbReference type="ARBA" id="ARBA00031349"/>
    </source>
</evidence>
<evidence type="ECO:0000256" key="8">
    <source>
        <dbReference type="ARBA" id="ARBA00031111"/>
    </source>
</evidence>
<dbReference type="GO" id="GO:0005737">
    <property type="term" value="C:cytoplasm"/>
    <property type="evidence" value="ECO:0007669"/>
    <property type="project" value="TreeGrafter"/>
</dbReference>
<evidence type="ECO:0000256" key="6">
    <source>
        <dbReference type="ARBA" id="ARBA00022679"/>
    </source>
</evidence>
<evidence type="ECO:0000313" key="13">
    <source>
        <dbReference type="EMBL" id="ODQ62442.1"/>
    </source>
</evidence>
<proteinExistence type="inferred from homology"/>
<keyword evidence="5" id="KW-0028">Amino-acid biosynthesis</keyword>
<evidence type="ECO:0000256" key="3">
    <source>
        <dbReference type="ARBA" id="ARBA00007985"/>
    </source>
</evidence>
<evidence type="ECO:0000256" key="7">
    <source>
        <dbReference type="ARBA" id="ARBA00023141"/>
    </source>
</evidence>
<evidence type="ECO:0000256" key="10">
    <source>
        <dbReference type="ARBA" id="ARBA00032193"/>
    </source>
</evidence>
<dbReference type="GO" id="GO:0003849">
    <property type="term" value="F:3-deoxy-7-phosphoheptulonate synthase activity"/>
    <property type="evidence" value="ECO:0007669"/>
    <property type="project" value="UniProtKB-EC"/>
</dbReference>
<dbReference type="OrthoDB" id="3980943at2759"/>
<comment type="similarity">
    <text evidence="3">Belongs to the class-I DAHP synthase family.</text>
</comment>
<dbReference type="GO" id="GO:0008652">
    <property type="term" value="P:amino acid biosynthetic process"/>
    <property type="evidence" value="ECO:0007669"/>
    <property type="project" value="UniProtKB-KW"/>
</dbReference>
<evidence type="ECO:0000256" key="2">
    <source>
        <dbReference type="ARBA" id="ARBA00004688"/>
    </source>
</evidence>
<evidence type="ECO:0000256" key="1">
    <source>
        <dbReference type="ARBA" id="ARBA00003726"/>
    </source>
</evidence>
<dbReference type="Pfam" id="PF00793">
    <property type="entry name" value="DAHP_synth_1"/>
    <property type="match status" value="1"/>
</dbReference>
<dbReference type="AlphaFoldDB" id="A0A1E3PBV3"/>
<feature type="domain" description="DAHP synthetase I/KDSA" evidence="12">
    <location>
        <begin position="152"/>
        <end position="305"/>
    </location>
</feature>
<sequence>MMKESSKFSTVCSSQRFKTLRWDSLAEAVGDLSTRSDECLNERDQVALTQPDVVKEFLCPVSSTLKSSIIQFRESFSNDIHNPIPSSRFIITGPREVNDHHQAIACSYWLLNKSNISTSDSIINTKKLPDKVQKLYSSNNPPLKNLKLAMNLNISGEIKTSNSSYMTQTVFHGVFACRVLLMTLASQIPIIGEIGDPIGLEYFKDLFGCGMVGPGTIESQVHRELASGVPFSIGFSASSFRSVFSSDILNHKVQKAIDAILASADPHYFLSVTKLGNVAITSSSGNKDSFLVIPIQYNSIVLEFNYVVGVVDGLLEGVHTPKIVLDVGKVSSVNLREVLELLEQILRALTLRNFIIGFIIDSGDRYVPDNIEGEPTTHQITQDDYESLDEKENFSVMSENIGIKRPSMRNKIFTSVKSSYSKIRSTLTDKRNSDIGQYQDLIYADILINEIEQLIENLKT</sequence>
<dbReference type="PANTHER" id="PTHR21225">
    <property type="entry name" value="PHOSPHO-2-DEHYDRO-3-DEOXYHEPTONATE ALDOLASE DAHP SYNTHETASE"/>
    <property type="match status" value="1"/>
</dbReference>
<comment type="function">
    <text evidence="1">Stereospecific condensation of phosphoenolpyruvate (PEP) and D-erythrose-4-phosphate (E4P) giving rise to 3-deoxy-D-arabino-heptulosonate-7-phosphate (DAHP).</text>
</comment>
<dbReference type="GO" id="GO:0009073">
    <property type="term" value="P:aromatic amino acid family biosynthetic process"/>
    <property type="evidence" value="ECO:0007669"/>
    <property type="project" value="UniProtKB-KW"/>
</dbReference>
<dbReference type="Proteomes" id="UP000094112">
    <property type="component" value="Unassembled WGS sequence"/>
</dbReference>
<dbReference type="SUPFAM" id="SSF51569">
    <property type="entry name" value="Aldolase"/>
    <property type="match status" value="1"/>
</dbReference>
<keyword evidence="7" id="KW-0057">Aromatic amino acid biosynthesis</keyword>
<evidence type="ECO:0000256" key="11">
    <source>
        <dbReference type="ARBA" id="ARBA00047508"/>
    </source>
</evidence>
<evidence type="ECO:0000256" key="4">
    <source>
        <dbReference type="ARBA" id="ARBA00012694"/>
    </source>
</evidence>
<dbReference type="InterPro" id="IPR006218">
    <property type="entry name" value="DAHP1/KDSA"/>
</dbReference>
<keyword evidence="14" id="KW-1185">Reference proteome</keyword>
<gene>
    <name evidence="13" type="ORF">WICANDRAFT_60500</name>
</gene>
<dbReference type="InterPro" id="IPR013785">
    <property type="entry name" value="Aldolase_TIM"/>
</dbReference>
<keyword evidence="6" id="KW-0808">Transferase</keyword>
<evidence type="ECO:0000313" key="14">
    <source>
        <dbReference type="Proteomes" id="UP000094112"/>
    </source>
</evidence>
<dbReference type="Gene3D" id="3.20.20.70">
    <property type="entry name" value="Aldolase class I"/>
    <property type="match status" value="1"/>
</dbReference>
<organism evidence="13 14">
    <name type="scientific">Wickerhamomyces anomalus (strain ATCC 58044 / CBS 1984 / NCYC 433 / NRRL Y-366-8)</name>
    <name type="common">Yeast</name>
    <name type="synonym">Hansenula anomala</name>
    <dbReference type="NCBI Taxonomy" id="683960"/>
    <lineage>
        <taxon>Eukaryota</taxon>
        <taxon>Fungi</taxon>
        <taxon>Dikarya</taxon>
        <taxon>Ascomycota</taxon>
        <taxon>Saccharomycotina</taxon>
        <taxon>Saccharomycetes</taxon>
        <taxon>Phaffomycetales</taxon>
        <taxon>Wickerhamomycetaceae</taxon>
        <taxon>Wickerhamomyces</taxon>
    </lineage>
</organism>